<feature type="transmembrane region" description="Helical" evidence="11">
    <location>
        <begin position="200"/>
        <end position="220"/>
    </location>
</feature>
<evidence type="ECO:0000259" key="12">
    <source>
        <dbReference type="PROSITE" id="PS50893"/>
    </source>
</evidence>
<evidence type="ECO:0000313" key="15">
    <source>
        <dbReference type="Proteomes" id="UP000708208"/>
    </source>
</evidence>
<feature type="transmembrane region" description="Helical" evidence="11">
    <location>
        <begin position="56"/>
        <end position="79"/>
    </location>
</feature>
<feature type="compositionally biased region" description="Acidic residues" evidence="10">
    <location>
        <begin position="561"/>
        <end position="578"/>
    </location>
</feature>
<name>A0A8J2KCW1_9HEXA</name>
<evidence type="ECO:0000313" key="14">
    <source>
        <dbReference type="EMBL" id="CAG7815401.1"/>
    </source>
</evidence>
<dbReference type="GO" id="GO:0015421">
    <property type="term" value="F:ABC-type oligopeptide transporter activity"/>
    <property type="evidence" value="ECO:0007669"/>
    <property type="project" value="TreeGrafter"/>
</dbReference>
<keyword evidence="5" id="KW-0677">Repeat</keyword>
<evidence type="ECO:0000256" key="11">
    <source>
        <dbReference type="SAM" id="Phobius"/>
    </source>
</evidence>
<dbReference type="PANTHER" id="PTHR43394:SF27">
    <property type="entry name" value="ATP-DEPENDENT TRANSLOCASE ABCB1-LIKE"/>
    <property type="match status" value="1"/>
</dbReference>
<keyword evidence="15" id="KW-1185">Reference proteome</keyword>
<dbReference type="InterPro" id="IPR003439">
    <property type="entry name" value="ABC_transporter-like_ATP-bd"/>
</dbReference>
<comment type="subcellular location">
    <subcellularLocation>
        <location evidence="1">Membrane</location>
        <topology evidence="1">Multi-pass membrane protein</topology>
    </subcellularLocation>
</comment>
<feature type="transmembrane region" description="Helical" evidence="11">
    <location>
        <begin position="750"/>
        <end position="775"/>
    </location>
</feature>
<keyword evidence="8 11" id="KW-1133">Transmembrane helix</keyword>
<comment type="caution">
    <text evidence="14">The sequence shown here is derived from an EMBL/GenBank/DDBJ whole genome shotgun (WGS) entry which is preliminary data.</text>
</comment>
<evidence type="ECO:0000256" key="5">
    <source>
        <dbReference type="ARBA" id="ARBA00022737"/>
    </source>
</evidence>
<feature type="region of interest" description="Disordered" evidence="10">
    <location>
        <begin position="551"/>
        <end position="589"/>
    </location>
</feature>
<sequence length="1000" mass="109514">MDDGNKSSDDKKETSFTDSNQNDKKVEEDGKEGSKQTLEPIPFLQLFRFTTTGDRVTLLIAIVAALVGSAVFPVSNIVFGSVTELMVKRELGDIECNGSSPSFVTQSPSTEPSNPELFDDMVKLSIYMIGLGVIQLVTGYLFVSMFNRVAEKMVFRLRKLYLEALLRQDIGWYDTVQDRNFVSKVSEDIGKVQEAVGEKVGLCVFYFLNSIISLVIALYYGWLLTLVVLSSTPVIAAAAAIVSSFQSRMAVKEQKAYGKSGSMAQEVLANIKTVMAFSGQGKEMERYQKGLVFAVSAGKYRGFVSAIGNGVLWFLNYLSYALAFWYGTKLILDGERTYCEKEPAYTSATLFIVFFCILIGSFNVGQSLSYLEVFAIGRGAAAAIYKVIDRVPPIDSYADTGINPTGRLSGKIEFLNVKFSYPSRQDVQVLQGLSIKIKPGSTVAFVGNSGCGKSTCLQLLQRFYDPDSGTVTVDGNNIKDYNINWYRSQLGVVSQEPILFNTTIAENIRYGRDGVSNKEIEEACRLANAHLFISRLPQKYETKVGDRGAQLSGVRAQVGEDPTEEDDYYSSESGAEESDVSRRKSAAPEDDICEIKESPAFVDKDKESMLQQELAWYDDSENAVGALCSRLSGDAASIQGATGGRLGIVVQSLTTLAVSSCLSLYVMPRLGAVALAFAPLILIATYYNGKIMEGQQIKEKSATEEASKLAFQAVSNIRTVASLCKERKFVNMYCDALVKPHKKAVTHSHLLGCVWGFAQGMLFVAYGVVLYYGAILIRDENLDYKKIFVIGEALVWSMLMLGNTLAFAPNYNKAKVAGGRILSLLNKKPIIVNSPGVGLQIRNCQGSVIFDKTEFHYPTRPEVQILKGLTLGIEPTLNIGICGPSGSGKSTCVQLILRYYDPTLGRVLLDETDVGALNVDALRSQMAIVSQEPALFDRTMADNIAYGDNSRSVDMSEIIEAARSANIHDFISSLPAGYSTKALTKIWNMQGSDNRQSTSK</sequence>
<feature type="transmembrane region" description="Helical" evidence="11">
    <location>
        <begin position="226"/>
        <end position="245"/>
    </location>
</feature>
<evidence type="ECO:0000256" key="9">
    <source>
        <dbReference type="ARBA" id="ARBA00023136"/>
    </source>
</evidence>
<feature type="transmembrane region" description="Helical" evidence="11">
    <location>
        <begin position="787"/>
        <end position="808"/>
    </location>
</feature>
<dbReference type="Proteomes" id="UP000708208">
    <property type="component" value="Unassembled WGS sequence"/>
</dbReference>
<dbReference type="EMBL" id="CAJVCH010343534">
    <property type="protein sequence ID" value="CAG7815401.1"/>
    <property type="molecule type" value="Genomic_DNA"/>
</dbReference>
<dbReference type="AlphaFoldDB" id="A0A8J2KCW1"/>
<feature type="domain" description="ABC transmembrane type-1" evidence="13">
    <location>
        <begin position="607"/>
        <end position="813"/>
    </location>
</feature>
<feature type="transmembrane region" description="Helical" evidence="11">
    <location>
        <begin position="345"/>
        <end position="364"/>
    </location>
</feature>
<keyword evidence="3" id="KW-0813">Transport</keyword>
<evidence type="ECO:0000256" key="7">
    <source>
        <dbReference type="ARBA" id="ARBA00022840"/>
    </source>
</evidence>
<keyword evidence="4 11" id="KW-0812">Transmembrane</keyword>
<feature type="domain" description="ABC transporter" evidence="12">
    <location>
        <begin position="412"/>
        <end position="713"/>
    </location>
</feature>
<feature type="transmembrane region" description="Helical" evidence="11">
    <location>
        <begin position="646"/>
        <end position="666"/>
    </location>
</feature>
<proteinExistence type="inferred from homology"/>
<dbReference type="PANTHER" id="PTHR43394">
    <property type="entry name" value="ATP-DEPENDENT PERMEASE MDL1, MITOCHONDRIAL"/>
    <property type="match status" value="1"/>
</dbReference>
<comment type="similarity">
    <text evidence="2">Belongs to the ABC transporter superfamily. ABCB family. Multidrug resistance exporter (TC 3.A.1.201) subfamily.</text>
</comment>
<dbReference type="GO" id="GO:0005743">
    <property type="term" value="C:mitochondrial inner membrane"/>
    <property type="evidence" value="ECO:0007669"/>
    <property type="project" value="TreeGrafter"/>
</dbReference>
<dbReference type="Pfam" id="PF00005">
    <property type="entry name" value="ABC_tran"/>
    <property type="match status" value="2"/>
</dbReference>
<reference evidence="14" key="1">
    <citation type="submission" date="2021-06" db="EMBL/GenBank/DDBJ databases">
        <authorList>
            <person name="Hodson N. C."/>
            <person name="Mongue J. A."/>
            <person name="Jaron S. K."/>
        </authorList>
    </citation>
    <scope>NUCLEOTIDE SEQUENCE</scope>
</reference>
<dbReference type="GO" id="GO:0090374">
    <property type="term" value="P:oligopeptide export from mitochondrion"/>
    <property type="evidence" value="ECO:0007669"/>
    <property type="project" value="TreeGrafter"/>
</dbReference>
<dbReference type="OrthoDB" id="6500128at2759"/>
<dbReference type="CDD" id="cd18577">
    <property type="entry name" value="ABC_6TM_Pgp_ABCB1_D1_like"/>
    <property type="match status" value="1"/>
</dbReference>
<dbReference type="InterPro" id="IPR003593">
    <property type="entry name" value="AAA+_ATPase"/>
</dbReference>
<evidence type="ECO:0000256" key="6">
    <source>
        <dbReference type="ARBA" id="ARBA00022741"/>
    </source>
</evidence>
<dbReference type="GO" id="GO:0005524">
    <property type="term" value="F:ATP binding"/>
    <property type="evidence" value="ECO:0007669"/>
    <property type="project" value="UniProtKB-KW"/>
</dbReference>
<evidence type="ECO:0000259" key="13">
    <source>
        <dbReference type="PROSITE" id="PS50929"/>
    </source>
</evidence>
<feature type="transmembrane region" description="Helical" evidence="11">
    <location>
        <begin position="672"/>
        <end position="689"/>
    </location>
</feature>
<evidence type="ECO:0000256" key="10">
    <source>
        <dbReference type="SAM" id="MobiDB-lite"/>
    </source>
</evidence>
<keyword evidence="7" id="KW-0067">ATP-binding</keyword>
<evidence type="ECO:0000256" key="1">
    <source>
        <dbReference type="ARBA" id="ARBA00004141"/>
    </source>
</evidence>
<organism evidence="14 15">
    <name type="scientific">Allacma fusca</name>
    <dbReference type="NCBI Taxonomy" id="39272"/>
    <lineage>
        <taxon>Eukaryota</taxon>
        <taxon>Metazoa</taxon>
        <taxon>Ecdysozoa</taxon>
        <taxon>Arthropoda</taxon>
        <taxon>Hexapoda</taxon>
        <taxon>Collembola</taxon>
        <taxon>Symphypleona</taxon>
        <taxon>Sminthuridae</taxon>
        <taxon>Allacma</taxon>
    </lineage>
</organism>
<evidence type="ECO:0000256" key="4">
    <source>
        <dbReference type="ARBA" id="ARBA00022692"/>
    </source>
</evidence>
<accession>A0A8J2KCW1</accession>
<feature type="transmembrane region" description="Helical" evidence="11">
    <location>
        <begin position="124"/>
        <end position="143"/>
    </location>
</feature>
<dbReference type="PROSITE" id="PS50929">
    <property type="entry name" value="ABC_TM1F"/>
    <property type="match status" value="2"/>
</dbReference>
<dbReference type="InterPro" id="IPR039421">
    <property type="entry name" value="Type_1_exporter"/>
</dbReference>
<evidence type="ECO:0000256" key="8">
    <source>
        <dbReference type="ARBA" id="ARBA00022989"/>
    </source>
</evidence>
<dbReference type="GO" id="GO:0016887">
    <property type="term" value="F:ATP hydrolysis activity"/>
    <property type="evidence" value="ECO:0007669"/>
    <property type="project" value="InterPro"/>
</dbReference>
<feature type="domain" description="ABC transmembrane type-1" evidence="13">
    <location>
        <begin position="59"/>
        <end position="375"/>
    </location>
</feature>
<feature type="transmembrane region" description="Helical" evidence="11">
    <location>
        <begin position="303"/>
        <end position="325"/>
    </location>
</feature>
<dbReference type="PROSITE" id="PS50893">
    <property type="entry name" value="ABC_TRANSPORTER_2"/>
    <property type="match status" value="1"/>
</dbReference>
<evidence type="ECO:0000256" key="2">
    <source>
        <dbReference type="ARBA" id="ARBA00007577"/>
    </source>
</evidence>
<dbReference type="Pfam" id="PF00664">
    <property type="entry name" value="ABC_membrane"/>
    <property type="match status" value="2"/>
</dbReference>
<dbReference type="FunFam" id="1.20.1560.10:FF:000018">
    <property type="entry name" value="ATP-binding cassette subfamily B member 11"/>
    <property type="match status" value="1"/>
</dbReference>
<keyword evidence="9 11" id="KW-0472">Membrane</keyword>
<dbReference type="SMART" id="SM00382">
    <property type="entry name" value="AAA"/>
    <property type="match status" value="2"/>
</dbReference>
<dbReference type="CDD" id="cd18578">
    <property type="entry name" value="ABC_6TM_Pgp_ABCB1_D2_like"/>
    <property type="match status" value="1"/>
</dbReference>
<feature type="region of interest" description="Disordered" evidence="10">
    <location>
        <begin position="1"/>
        <end position="34"/>
    </location>
</feature>
<protein>
    <submittedName>
        <fullName evidence="14">Uncharacterized protein</fullName>
    </submittedName>
</protein>
<keyword evidence="6" id="KW-0547">Nucleotide-binding</keyword>
<gene>
    <name evidence="14" type="ORF">AFUS01_LOCUS26085</name>
</gene>
<evidence type="ECO:0000256" key="3">
    <source>
        <dbReference type="ARBA" id="ARBA00022448"/>
    </source>
</evidence>
<dbReference type="InterPro" id="IPR011527">
    <property type="entry name" value="ABC1_TM_dom"/>
</dbReference>